<keyword evidence="10" id="KW-1185">Reference proteome</keyword>
<evidence type="ECO:0000256" key="3">
    <source>
        <dbReference type="ARBA" id="ARBA00022989"/>
    </source>
</evidence>
<evidence type="ECO:0000256" key="9">
    <source>
        <dbReference type="SAM" id="Phobius"/>
    </source>
</evidence>
<keyword evidence="2 9" id="KW-0812">Transmembrane</keyword>
<reference evidence="11" key="2">
    <citation type="submission" date="2023-11" db="UniProtKB">
        <authorList>
            <consortium name="WormBaseParasite"/>
        </authorList>
    </citation>
    <scope>IDENTIFICATION</scope>
</reference>
<dbReference type="WBParaSite" id="TREG1_23860.1">
    <property type="protein sequence ID" value="TREG1_23860.1"/>
    <property type="gene ID" value="TREG1_23860"/>
</dbReference>
<feature type="transmembrane region" description="Helical" evidence="9">
    <location>
        <begin position="615"/>
        <end position="636"/>
    </location>
</feature>
<keyword evidence="3 9" id="KW-1133">Transmembrane helix</keyword>
<feature type="transmembrane region" description="Helical" evidence="9">
    <location>
        <begin position="154"/>
        <end position="172"/>
    </location>
</feature>
<evidence type="ECO:0000313" key="11">
    <source>
        <dbReference type="WBParaSite" id="TREG1_23860.1"/>
    </source>
</evidence>
<feature type="transmembrane region" description="Helical" evidence="9">
    <location>
        <begin position="227"/>
        <end position="249"/>
    </location>
</feature>
<feature type="transmembrane region" description="Helical" evidence="9">
    <location>
        <begin position="701"/>
        <end position="720"/>
    </location>
</feature>
<dbReference type="PANTHER" id="PTHR24243">
    <property type="entry name" value="G-PROTEIN COUPLED RECEPTOR"/>
    <property type="match status" value="1"/>
</dbReference>
<evidence type="ECO:0000256" key="6">
    <source>
        <dbReference type="ARBA" id="ARBA00023170"/>
    </source>
</evidence>
<evidence type="ECO:0000256" key="1">
    <source>
        <dbReference type="ARBA" id="ARBA00004141"/>
    </source>
</evidence>
<comment type="subcellular location">
    <subcellularLocation>
        <location evidence="1">Membrane</location>
        <topology evidence="1">Multi-pass membrane protein</topology>
    </subcellularLocation>
</comment>
<name>A0A183VJ27_TRIRE</name>
<feature type="transmembrane region" description="Helical" evidence="9">
    <location>
        <begin position="355"/>
        <end position="378"/>
    </location>
</feature>
<keyword evidence="4" id="KW-0297">G-protein coupled receptor</keyword>
<evidence type="ECO:0000256" key="2">
    <source>
        <dbReference type="ARBA" id="ARBA00022692"/>
    </source>
</evidence>
<accession>A0A183VJ27</accession>
<proteinExistence type="predicted"/>
<dbReference type="PANTHER" id="PTHR24243:SF208">
    <property type="entry name" value="PYROKININ-1 RECEPTOR"/>
    <property type="match status" value="1"/>
</dbReference>
<evidence type="ECO:0000256" key="7">
    <source>
        <dbReference type="ARBA" id="ARBA00023224"/>
    </source>
</evidence>
<feature type="transmembrane region" description="Helical" evidence="9">
    <location>
        <begin position="38"/>
        <end position="63"/>
    </location>
</feature>
<organism evidence="10 11">
    <name type="scientific">Trichobilharzia regenti</name>
    <name type="common">Nasal bird schistosome</name>
    <dbReference type="NCBI Taxonomy" id="157069"/>
    <lineage>
        <taxon>Eukaryota</taxon>
        <taxon>Metazoa</taxon>
        <taxon>Spiralia</taxon>
        <taxon>Lophotrochozoa</taxon>
        <taxon>Platyhelminthes</taxon>
        <taxon>Trematoda</taxon>
        <taxon>Digenea</taxon>
        <taxon>Strigeidida</taxon>
        <taxon>Schistosomatoidea</taxon>
        <taxon>Schistosomatidae</taxon>
        <taxon>Trichobilharzia</taxon>
    </lineage>
</organism>
<dbReference type="AlphaFoldDB" id="A0A183VJ27"/>
<feature type="transmembrane region" description="Helical" evidence="9">
    <location>
        <begin position="398"/>
        <end position="419"/>
    </location>
</feature>
<evidence type="ECO:0000256" key="8">
    <source>
        <dbReference type="SAM" id="MobiDB-lite"/>
    </source>
</evidence>
<dbReference type="InterPro" id="IPR000276">
    <property type="entry name" value="GPCR_Rhodpsn"/>
</dbReference>
<keyword evidence="6" id="KW-0675">Receptor</keyword>
<dbReference type="GO" id="GO:0004930">
    <property type="term" value="F:G protein-coupled receptor activity"/>
    <property type="evidence" value="ECO:0007669"/>
    <property type="project" value="UniProtKB-KW"/>
</dbReference>
<dbReference type="Gene3D" id="1.20.1070.10">
    <property type="entry name" value="Rhodopsin 7-helix transmembrane proteins"/>
    <property type="match status" value="2"/>
</dbReference>
<feature type="region of interest" description="Disordered" evidence="8">
    <location>
        <begin position="551"/>
        <end position="590"/>
    </location>
</feature>
<evidence type="ECO:0000256" key="5">
    <source>
        <dbReference type="ARBA" id="ARBA00023136"/>
    </source>
</evidence>
<keyword evidence="7" id="KW-0807">Transducer</keyword>
<dbReference type="GO" id="GO:0005886">
    <property type="term" value="C:plasma membrane"/>
    <property type="evidence" value="ECO:0007669"/>
    <property type="project" value="TreeGrafter"/>
</dbReference>
<evidence type="ECO:0000313" key="10">
    <source>
        <dbReference type="Proteomes" id="UP000050795"/>
    </source>
</evidence>
<feature type="region of interest" description="Disordered" evidence="8">
    <location>
        <begin position="1"/>
        <end position="20"/>
    </location>
</feature>
<dbReference type="OrthoDB" id="6276049at2759"/>
<sequence>MSGHSRDIMPSDSPMQSQSHICGGVNEEEYISFTQSTISAVVLSLICLFGVIGNSLVIIVYCVKPKHQAGRLFKKYNNVNSNSNHKVNNIPTTTTTTTITTTNANNNLTQDISIPEKPTTGIHVNKMTRPTNSTVKPLSHKLLRRQDAFSQQNLILLLAFVDLLTCVLILPWDIYRVVNFASTGNNIPLSVTLQNYYAVESRANVGRIHIANASSSSSFYFNYELDAILTLLRNIVFACEGSLLAAIAFERYMILVEPDICNSICCYASGNRAGRMSESNRKVVNSGSIRFSFTKNSSSVQKDSSVAAADSIYATQLPGVCDVANVGETSSMKQVNKSKSNNGKYKGVVVCKPSMCIMSILISVTVGTCLLECILIVLHFTKSDCRLTDKLRELVNQIYILCTFLSFFIITYLYVRIFMMVRENDLRRQKWSVQRSTFSTSLKIINESNPLSQSLDNNSETETVVRMADETESNPSIVNGNPCKCKSPQQIQSTRSRLPIRFTKQVSCDQVVTTSHDCYQREAQEFPMSPLKRHKILKTPSMSAIFHHRRVRRHEKTSTASMSASVRSDDQASENDLPLDAGRLGNSRATRKSPQLLPLDRLISRRVVRSHRTGLMIFISTVVFYATLFPVLWVHFRFWWKQPTIDLSVNNLSVVNVTSLVVLDGSGDDCGRGLTSNNSSSAQIDRTHQGNSFMTVVHHEFYYVNNAVNFFIYSLFNQSFRARLRILLAKY</sequence>
<dbReference type="Proteomes" id="UP000050795">
    <property type="component" value="Unassembled WGS sequence"/>
</dbReference>
<keyword evidence="5 9" id="KW-0472">Membrane</keyword>
<evidence type="ECO:0000256" key="4">
    <source>
        <dbReference type="ARBA" id="ARBA00023040"/>
    </source>
</evidence>
<reference evidence="10" key="1">
    <citation type="submission" date="2022-06" db="EMBL/GenBank/DDBJ databases">
        <authorList>
            <person name="Berger JAMES D."/>
            <person name="Berger JAMES D."/>
        </authorList>
    </citation>
    <scope>NUCLEOTIDE SEQUENCE [LARGE SCALE GENOMIC DNA]</scope>
</reference>
<protein>
    <submittedName>
        <fullName evidence="11">G_PROTEIN_RECEP_F1_2 domain-containing protein</fullName>
    </submittedName>
</protein>
<dbReference type="PRINTS" id="PR00237">
    <property type="entry name" value="GPCRRHODOPSN"/>
</dbReference>